<dbReference type="EMBL" id="JADKPV010000005">
    <property type="protein sequence ID" value="MBF4501776.1"/>
    <property type="molecule type" value="Genomic_DNA"/>
</dbReference>
<reference evidence="1" key="1">
    <citation type="submission" date="2020-11" db="EMBL/GenBank/DDBJ databases">
        <title>Multidrug resistant novel bacterium Savagea serpentis sp. nov., isolated from the scats of a vine snake (Ahaetulla nasuta).</title>
        <authorList>
            <person name="Venkata Ramana V."/>
            <person name="Vikas Patil S."/>
            <person name="Yogita Lugani V."/>
        </authorList>
    </citation>
    <scope>NUCLEOTIDE SEQUENCE</scope>
    <source>
        <strain evidence="1">SN6</strain>
    </source>
</reference>
<organism evidence="1 2">
    <name type="scientific">Savagea serpentis</name>
    <dbReference type="NCBI Taxonomy" id="2785297"/>
    <lineage>
        <taxon>Bacteria</taxon>
        <taxon>Bacillati</taxon>
        <taxon>Bacillota</taxon>
        <taxon>Bacilli</taxon>
        <taxon>Bacillales</taxon>
        <taxon>Caryophanaceae</taxon>
        <taxon>Savagea</taxon>
    </lineage>
</organism>
<comment type="caution">
    <text evidence="1">The sequence shown here is derived from an EMBL/GenBank/DDBJ whole genome shotgun (WGS) entry which is preliminary data.</text>
</comment>
<evidence type="ECO:0000313" key="1">
    <source>
        <dbReference type="EMBL" id="MBF4501776.1"/>
    </source>
</evidence>
<dbReference type="RefSeq" id="WP_194563253.1">
    <property type="nucleotide sequence ID" value="NZ_JADKPV010000005.1"/>
</dbReference>
<evidence type="ECO:0000313" key="2">
    <source>
        <dbReference type="Proteomes" id="UP000622653"/>
    </source>
</evidence>
<dbReference type="Proteomes" id="UP000622653">
    <property type="component" value="Unassembled WGS sequence"/>
</dbReference>
<name>A0A8J7KF24_9BACL</name>
<keyword evidence="2" id="KW-1185">Reference proteome</keyword>
<protein>
    <submittedName>
        <fullName evidence="1">Uncharacterized protein</fullName>
    </submittedName>
</protein>
<accession>A0A8J7KF24</accession>
<dbReference type="AlphaFoldDB" id="A0A8J7KF24"/>
<sequence length="148" mass="17296">MNYTIVDRCLKETDEVIEQQVFNVLQHPLTYLQTHQESFIYVESATFDEVNVDCMTIELDDVFQTYTALFGLRVSKDEEAFLKYFIETETNPTLAKHAILYAQADKMFDMNLTLEALDGFEANWTIEQAIETVVQLMRKYEAAREEAR</sequence>
<gene>
    <name evidence="1" type="ORF">IRY55_10400</name>
</gene>
<proteinExistence type="predicted"/>